<accession>A0AAD4PAC5</accession>
<reference evidence="8 9" key="1">
    <citation type="journal article" date="2021" name="Nat. Commun.">
        <title>Incipient diploidization of the medicinal plant Perilla within 10,000 years.</title>
        <authorList>
            <person name="Zhang Y."/>
            <person name="Shen Q."/>
            <person name="Leng L."/>
            <person name="Zhang D."/>
            <person name="Chen S."/>
            <person name="Shi Y."/>
            <person name="Ning Z."/>
            <person name="Chen S."/>
        </authorList>
    </citation>
    <scope>NUCLEOTIDE SEQUENCE [LARGE SCALE GENOMIC DNA]</scope>
    <source>
        <strain evidence="9">cv. PC099</strain>
    </source>
</reference>
<dbReference type="CDD" id="cd03124">
    <property type="entry name" value="alpha_CA_prokaryotic_like"/>
    <property type="match status" value="1"/>
</dbReference>
<dbReference type="EMBL" id="SDAM02000068">
    <property type="protein sequence ID" value="KAH6832598.1"/>
    <property type="molecule type" value="Genomic_DNA"/>
</dbReference>
<comment type="similarity">
    <text evidence="6">Belongs to the alpha-carbonic anhydrase family.</text>
</comment>
<evidence type="ECO:0000256" key="3">
    <source>
        <dbReference type="ARBA" id="ARBA00022723"/>
    </source>
</evidence>
<evidence type="ECO:0000256" key="4">
    <source>
        <dbReference type="ARBA" id="ARBA00022833"/>
    </source>
</evidence>
<keyword evidence="9" id="KW-1185">Reference proteome</keyword>
<dbReference type="Gene3D" id="3.10.200.10">
    <property type="entry name" value="Alpha carbonic anhydrase"/>
    <property type="match status" value="1"/>
</dbReference>
<evidence type="ECO:0000313" key="9">
    <source>
        <dbReference type="Proteomes" id="UP001190926"/>
    </source>
</evidence>
<evidence type="ECO:0000259" key="7">
    <source>
        <dbReference type="PROSITE" id="PS51144"/>
    </source>
</evidence>
<evidence type="ECO:0000256" key="5">
    <source>
        <dbReference type="ARBA" id="ARBA00023239"/>
    </source>
</evidence>
<organism evidence="8 9">
    <name type="scientific">Perilla frutescens var. hirtella</name>
    <name type="common">Perilla citriodora</name>
    <name type="synonym">Perilla setoyensis</name>
    <dbReference type="NCBI Taxonomy" id="608512"/>
    <lineage>
        <taxon>Eukaryota</taxon>
        <taxon>Viridiplantae</taxon>
        <taxon>Streptophyta</taxon>
        <taxon>Embryophyta</taxon>
        <taxon>Tracheophyta</taxon>
        <taxon>Spermatophyta</taxon>
        <taxon>Magnoliopsida</taxon>
        <taxon>eudicotyledons</taxon>
        <taxon>Gunneridae</taxon>
        <taxon>Pentapetalae</taxon>
        <taxon>asterids</taxon>
        <taxon>lamiids</taxon>
        <taxon>Lamiales</taxon>
        <taxon>Lamiaceae</taxon>
        <taxon>Nepetoideae</taxon>
        <taxon>Elsholtzieae</taxon>
        <taxon>Perilla</taxon>
    </lineage>
</organism>
<dbReference type="PROSITE" id="PS51144">
    <property type="entry name" value="ALPHA_CA_2"/>
    <property type="match status" value="1"/>
</dbReference>
<dbReference type="Proteomes" id="UP001190926">
    <property type="component" value="Unassembled WGS sequence"/>
</dbReference>
<proteinExistence type="inferred from homology"/>
<evidence type="ECO:0000256" key="6">
    <source>
        <dbReference type="RuleBase" id="RU367011"/>
    </source>
</evidence>
<name>A0AAD4PAC5_PERFH</name>
<dbReference type="GO" id="GO:0008270">
    <property type="term" value="F:zinc ion binding"/>
    <property type="evidence" value="ECO:0007669"/>
    <property type="project" value="UniProtKB-UniRule"/>
</dbReference>
<dbReference type="InterPro" id="IPR001148">
    <property type="entry name" value="CA_dom"/>
</dbReference>
<dbReference type="InterPro" id="IPR036398">
    <property type="entry name" value="CA_dom_sf"/>
</dbReference>
<dbReference type="PROSITE" id="PS00162">
    <property type="entry name" value="ALPHA_CA_1"/>
    <property type="match status" value="1"/>
</dbReference>
<evidence type="ECO:0000256" key="1">
    <source>
        <dbReference type="ARBA" id="ARBA00001947"/>
    </source>
</evidence>
<keyword evidence="3 6" id="KW-0479">Metal-binding</keyword>
<dbReference type="AlphaFoldDB" id="A0AAD4PAC5"/>
<comment type="catalytic activity">
    <reaction evidence="6">
        <text>hydrogencarbonate + H(+) = CO2 + H2O</text>
        <dbReference type="Rhea" id="RHEA:10748"/>
        <dbReference type="ChEBI" id="CHEBI:15377"/>
        <dbReference type="ChEBI" id="CHEBI:15378"/>
        <dbReference type="ChEBI" id="CHEBI:16526"/>
        <dbReference type="ChEBI" id="CHEBI:17544"/>
        <dbReference type="EC" id="4.2.1.1"/>
    </reaction>
</comment>
<keyword evidence="5 6" id="KW-0456">Lyase</keyword>
<dbReference type="SMART" id="SM01057">
    <property type="entry name" value="Carb_anhydrase"/>
    <property type="match status" value="1"/>
</dbReference>
<comment type="caution">
    <text evidence="8">The sequence shown here is derived from an EMBL/GenBank/DDBJ whole genome shotgun (WGS) entry which is preliminary data.</text>
</comment>
<protein>
    <recommendedName>
        <fullName evidence="2 6">Carbonic anhydrase</fullName>
        <ecNumber evidence="2 6">4.2.1.1</ecNumber>
    </recommendedName>
</protein>
<feature type="domain" description="Alpha-carbonic anhydrase" evidence="7">
    <location>
        <begin position="71"/>
        <end position="306"/>
    </location>
</feature>
<dbReference type="EC" id="4.2.1.1" evidence="2 6"/>
<dbReference type="InterPro" id="IPR023561">
    <property type="entry name" value="Carbonic_anhydrase_a-class"/>
</dbReference>
<evidence type="ECO:0000256" key="2">
    <source>
        <dbReference type="ARBA" id="ARBA00012925"/>
    </source>
</evidence>
<evidence type="ECO:0000313" key="8">
    <source>
        <dbReference type="EMBL" id="KAH6832598.1"/>
    </source>
</evidence>
<dbReference type="PANTHER" id="PTHR18952">
    <property type="entry name" value="CARBONIC ANHYDRASE"/>
    <property type="match status" value="1"/>
</dbReference>
<sequence>MKWVLGVFGRKIASRRPTRLRRRIPETPPPQHFVLDVMDRMRCAALFFASLLIFSLSVPVNADEDEVEDESPFTYGSKKGPENWANLNPKWKACANGKLQSPIDLADDRVEIMPKLGTLKRAYKPAPAMIKNRGHDIEVVWEGDAGFAMLNGTEYKLLQCHWHTPSEHTMNGKRFELEIHLVHNNSLGHLAVVGVVYKLGRPDPFLAKLLETIKTTTPNHEGNFVGDVNPWDIKFGSRKYYRYLGSLTVPPCTEGVLWTIVKKVRTVSREQVSALRDAVHDGYEKNARPTQKSDLDVYMYRPGTQG</sequence>
<gene>
    <name evidence="8" type="ORF">C2S53_010942</name>
</gene>
<comment type="cofactor">
    <cofactor evidence="1 6">
        <name>Zn(2+)</name>
        <dbReference type="ChEBI" id="CHEBI:29105"/>
    </cofactor>
</comment>
<dbReference type="PANTHER" id="PTHR18952:SF271">
    <property type="entry name" value="ALPHA CARBONIC ANHYDRASE 4-RELATED"/>
    <property type="match status" value="1"/>
</dbReference>
<comment type="function">
    <text evidence="6">Reversible hydration of carbon dioxide.</text>
</comment>
<dbReference type="InterPro" id="IPR018338">
    <property type="entry name" value="Carbonic_anhydrase_a-class_CS"/>
</dbReference>
<dbReference type="Pfam" id="PF00194">
    <property type="entry name" value="Carb_anhydrase"/>
    <property type="match status" value="1"/>
</dbReference>
<dbReference type="InterPro" id="IPR041891">
    <property type="entry name" value="Alpha_CA_prokaryot-like"/>
</dbReference>
<dbReference type="GO" id="GO:0004089">
    <property type="term" value="F:carbonate dehydratase activity"/>
    <property type="evidence" value="ECO:0007669"/>
    <property type="project" value="UniProtKB-UniRule"/>
</dbReference>
<dbReference type="GO" id="GO:0006730">
    <property type="term" value="P:one-carbon metabolic process"/>
    <property type="evidence" value="ECO:0007669"/>
    <property type="project" value="TreeGrafter"/>
</dbReference>
<dbReference type="SUPFAM" id="SSF51069">
    <property type="entry name" value="Carbonic anhydrase"/>
    <property type="match status" value="1"/>
</dbReference>
<keyword evidence="4 6" id="KW-0862">Zinc</keyword>